<gene>
    <name evidence="2" type="ORF">BJ554DRAFT_4009</name>
</gene>
<sequence>MTFSSPSSASGAAGGGPGSPLGGPATTPRRKPHQRRRPAANLSINTSPAAGETQLLTLVGNVGGDQSAGVFPCGDEGDAVGQMDVGGLPAAAFSPSRVSPRAAAVGSGVAAAGRSSPASLASAALLSAGRGHFFPAALNLAGYAAARAAPPASPASPYAISALPGPEAQPDRRFRYNCPAVKAEVERILDEDSPRVGAVVSGKLMPVFHASRPRSLSLSLDLALRRLLPPLAHNRPSFAGTIPAHNRPSFAGTIPAHNRPSFAGTIPAHNRPSFAGTIPAHIRRSSNTSSIRDQTAALFNLASHSLLGTGSSSRKNSQAYAEALVRANPAGFPPTLSTSPPPVADVLDHRRSPTGVPPGSVRIPILHLLHHLALPPHSHPLSLAVLGFCFEFGLTSDTVDVPLNFPLRIAHAGSVDSPRGRPDVAGEAEACYIGALYFSSLFAPRPKEPPSPFGSDGLWTPDRAGSSPRSPFAAPAGPTAPPAVAAAKHPDHLALSRLAFLRKYGRPGVRIDRREADALVALVNSACEEIGAQAETPVAAQFGSPKKACTSSAAGPVDSGGVAVDPGDGDENTVMDGGFEGAALSRWSKAAHAEKPERSGRSRGLSFTNGNIFVDPEPPGVDEPAVPPMAVFAFETDGLAWLTVAAAHYAHPASQYAFGGCQHEGVGFAKDEQGAFKWYMRSAVGGQPRGMGILGYCYIEGFGPKKDDVTALKWYRLAALHNDSVAMYNIGYCYEDGIGVEKDPQEAVRWYHASAEQGNSFAQNSLGYCYEDAIGVKKDVVEASKWYTLSAKQGYPWAECNLGYCYQNGIGVEKDEAVGAYWYSRAAKQGHARAQHNLGFCYQNGNGVPKDEHRAVYWYKASAELENTFAFHSLGYCYQNGIGVPVNEELAVAWYKKAADEGHAPAQLSLGYCYRNGTGVPVSEILAVRYFALSAEQGNSLAHNSLGFCYEEGLGVEKNPELAVHWYRKSAQQGNPWAQCNIGYCYAHGFGVERSLEKAFEWYEKAAQQDHARAQDKVGACYQFGNGVEADLARAVYWYRLAAERHN</sequence>
<dbReference type="SUPFAM" id="SSF81901">
    <property type="entry name" value="HCP-like"/>
    <property type="match status" value="2"/>
</dbReference>
<reference evidence="2 3" key="1">
    <citation type="journal article" name="Sci. Rep.">
        <title>Genome-scale phylogenetic analyses confirm Olpidium as the closest living zoosporic fungus to the non-flagellated, terrestrial fungi.</title>
        <authorList>
            <person name="Chang Y."/>
            <person name="Rochon D."/>
            <person name="Sekimoto S."/>
            <person name="Wang Y."/>
            <person name="Chovatia M."/>
            <person name="Sandor L."/>
            <person name="Salamov A."/>
            <person name="Grigoriev I.V."/>
            <person name="Stajich J.E."/>
            <person name="Spatafora J.W."/>
        </authorList>
    </citation>
    <scope>NUCLEOTIDE SEQUENCE [LARGE SCALE GENOMIC DNA]</scope>
    <source>
        <strain evidence="2">S191</strain>
    </source>
</reference>
<evidence type="ECO:0008006" key="4">
    <source>
        <dbReference type="Google" id="ProtNLM"/>
    </source>
</evidence>
<feature type="region of interest" description="Disordered" evidence="1">
    <location>
        <begin position="1"/>
        <end position="47"/>
    </location>
</feature>
<proteinExistence type="predicted"/>
<keyword evidence="3" id="KW-1185">Reference proteome</keyword>
<feature type="compositionally biased region" description="Basic and acidic residues" evidence="1">
    <location>
        <begin position="591"/>
        <end position="600"/>
    </location>
</feature>
<dbReference type="AlphaFoldDB" id="A0A8H7ZNL5"/>
<accession>A0A8H7ZNL5</accession>
<feature type="non-terminal residue" evidence="2">
    <location>
        <position position="1047"/>
    </location>
</feature>
<dbReference type="Proteomes" id="UP000673691">
    <property type="component" value="Unassembled WGS sequence"/>
</dbReference>
<evidence type="ECO:0000313" key="2">
    <source>
        <dbReference type="EMBL" id="KAG5456288.1"/>
    </source>
</evidence>
<organism evidence="2 3">
    <name type="scientific">Olpidium bornovanus</name>
    <dbReference type="NCBI Taxonomy" id="278681"/>
    <lineage>
        <taxon>Eukaryota</taxon>
        <taxon>Fungi</taxon>
        <taxon>Fungi incertae sedis</taxon>
        <taxon>Olpidiomycota</taxon>
        <taxon>Olpidiomycotina</taxon>
        <taxon>Olpidiomycetes</taxon>
        <taxon>Olpidiales</taxon>
        <taxon>Olpidiaceae</taxon>
        <taxon>Olpidium</taxon>
    </lineage>
</organism>
<feature type="compositionally biased region" description="Gly residues" evidence="1">
    <location>
        <begin position="12"/>
        <end position="21"/>
    </location>
</feature>
<feature type="compositionally biased region" description="Low complexity" evidence="1">
    <location>
        <begin position="471"/>
        <end position="484"/>
    </location>
</feature>
<dbReference type="InterPro" id="IPR006597">
    <property type="entry name" value="Sel1-like"/>
</dbReference>
<evidence type="ECO:0000313" key="3">
    <source>
        <dbReference type="Proteomes" id="UP000673691"/>
    </source>
</evidence>
<dbReference type="OrthoDB" id="272077at2759"/>
<feature type="region of interest" description="Disordered" evidence="1">
    <location>
        <begin position="590"/>
        <end position="609"/>
    </location>
</feature>
<name>A0A8H7ZNL5_9FUNG</name>
<evidence type="ECO:0000256" key="1">
    <source>
        <dbReference type="SAM" id="MobiDB-lite"/>
    </source>
</evidence>
<protein>
    <recommendedName>
        <fullName evidence="4">HCP-like protein</fullName>
    </recommendedName>
</protein>
<dbReference type="PANTHER" id="PTHR45011">
    <property type="entry name" value="DAP3-BINDING CELL DEATH ENHANCER 1"/>
    <property type="match status" value="1"/>
</dbReference>
<feature type="region of interest" description="Disordered" evidence="1">
    <location>
        <begin position="331"/>
        <end position="354"/>
    </location>
</feature>
<dbReference type="Pfam" id="PF08238">
    <property type="entry name" value="Sel1"/>
    <property type="match status" value="11"/>
</dbReference>
<dbReference type="PANTHER" id="PTHR45011:SF1">
    <property type="entry name" value="DAP3-BINDING CELL DEATH ENHANCER 1"/>
    <property type="match status" value="1"/>
</dbReference>
<dbReference type="InterPro" id="IPR011990">
    <property type="entry name" value="TPR-like_helical_dom_sf"/>
</dbReference>
<dbReference type="Gene3D" id="1.25.40.10">
    <property type="entry name" value="Tetratricopeptide repeat domain"/>
    <property type="match status" value="3"/>
</dbReference>
<feature type="region of interest" description="Disordered" evidence="1">
    <location>
        <begin position="448"/>
        <end position="484"/>
    </location>
</feature>
<feature type="compositionally biased region" description="Basic residues" evidence="1">
    <location>
        <begin position="28"/>
        <end position="38"/>
    </location>
</feature>
<feature type="compositionally biased region" description="Low complexity" evidence="1">
    <location>
        <begin position="1"/>
        <end position="11"/>
    </location>
</feature>
<comment type="caution">
    <text evidence="2">The sequence shown here is derived from an EMBL/GenBank/DDBJ whole genome shotgun (WGS) entry which is preliminary data.</text>
</comment>
<dbReference type="InterPro" id="IPR052748">
    <property type="entry name" value="ISR_Activator"/>
</dbReference>
<dbReference type="EMBL" id="JAEFCI010011973">
    <property type="protein sequence ID" value="KAG5456288.1"/>
    <property type="molecule type" value="Genomic_DNA"/>
</dbReference>
<dbReference type="SMART" id="SM00671">
    <property type="entry name" value="SEL1"/>
    <property type="match status" value="11"/>
</dbReference>